<gene>
    <name evidence="1" type="ORF">KPL71_025336</name>
</gene>
<reference evidence="2" key="1">
    <citation type="journal article" date="2023" name="Hortic. Res.">
        <title>A chromosome-level phased genome enabling allele-level studies in sweet orange: a case study on citrus Huanglongbing tolerance.</title>
        <authorList>
            <person name="Wu B."/>
            <person name="Yu Q."/>
            <person name="Deng Z."/>
            <person name="Duan Y."/>
            <person name="Luo F."/>
            <person name="Gmitter F. Jr."/>
        </authorList>
    </citation>
    <scope>NUCLEOTIDE SEQUENCE [LARGE SCALE GENOMIC DNA]</scope>
    <source>
        <strain evidence="2">cv. Valencia</strain>
    </source>
</reference>
<proteinExistence type="predicted"/>
<protein>
    <submittedName>
        <fullName evidence="1">Cyclic nucleotide-gated ion channel 1</fullName>
    </submittedName>
</protein>
<comment type="caution">
    <text evidence="1">The sequence shown here is derived from an EMBL/GenBank/DDBJ whole genome shotgun (WGS) entry which is preliminary data.</text>
</comment>
<accession>A0ACB8HSM3</accession>
<dbReference type="EMBL" id="CM039178">
    <property type="protein sequence ID" value="KAH9677317.1"/>
    <property type="molecule type" value="Genomic_DNA"/>
</dbReference>
<name>A0ACB8HSM3_CITSI</name>
<evidence type="ECO:0000313" key="1">
    <source>
        <dbReference type="EMBL" id="KAH9677317.1"/>
    </source>
</evidence>
<sequence>MKISSGVHVQDQEKSKGLDFGFKIDEATARKELAPSQLNFCPFLLAIYVFATVLKAHKPTSTINFTSRFFDLEGGAARESSGEINYGSSSAGRVLKPRVRRRLALEIERIRTNRQVSKAPKSRYGIVGKSMLYLKIVLSPHGPLWNWIFLISCLIAISLDPLFLYIPVISDEKKCLRLDNKLGTAAIFLRSFLDFFHIIYVIFRLRTKSFAPCWEYPQRSLNEYAQEITRKYLLFFLPIDLLAILPLPQVVVSVIIQTTRGSKVLSGLKLLKFFVIFQYVPSHASFYCHDTAGNNTFVKDFCPTKPQNTSIFDFGIFQDALQSGIVEVTDFPQKFSHCFLWGLQNLSCFGQNLQTSSYFWENFFAIVITISGLVFFLYLIGNIQIYLQSKTIRSEEMRLKGQEIEQWMGFRKLSRDLQQKLRNYRQYVWRETKGVDVENLLNNLPSDLKRNIKSELGLELLLNVPLFQNLDAKTLDDICSYLKPVLYAEESHIVLEGDRIDGMLFVMRGKLWSATMVGGRMSFQSGFYLSAGDYYGEELISWALDPNSSHYLPISSRTVRAATEVEAFVLMSDNLRAVTSELSRRLCYKQLHHAFRVYSHQWRTWAACSIQAAWRRYKRRNLEEFLNAEENRLQGEWAAGGGITSSLGATIYPSRFAAHALLAAQSNRSLLLQKPAEPDFRLAFRKMLMTDFKMPLFQSLDAKTLDDICIYLKPVLYEKKSWIFREGRPVDKTLFIMQGKLDSMTSNNINGGTLGGFFNLAHLGTGDLCGEELLTWALDPQSSFRPPNSTRTVVARTEVEAFALTTDDLKAVASKSRRLRSKLLRHTYRFYSQQWRTWAACSIQAAWSQYKLQKLQREKENRVQLQDTLAKAGGSSPSSEATLFVSRLFATDAPRSGARKTRLLEKVPAVPNLKPVEPSTAEEQ</sequence>
<evidence type="ECO:0000313" key="2">
    <source>
        <dbReference type="Proteomes" id="UP000829398"/>
    </source>
</evidence>
<organism evidence="1 2">
    <name type="scientific">Citrus sinensis</name>
    <name type="common">Sweet orange</name>
    <name type="synonym">Citrus aurantium var. sinensis</name>
    <dbReference type="NCBI Taxonomy" id="2711"/>
    <lineage>
        <taxon>Eukaryota</taxon>
        <taxon>Viridiplantae</taxon>
        <taxon>Streptophyta</taxon>
        <taxon>Embryophyta</taxon>
        <taxon>Tracheophyta</taxon>
        <taxon>Spermatophyta</taxon>
        <taxon>Magnoliopsida</taxon>
        <taxon>eudicotyledons</taxon>
        <taxon>Gunneridae</taxon>
        <taxon>Pentapetalae</taxon>
        <taxon>rosids</taxon>
        <taxon>malvids</taxon>
        <taxon>Sapindales</taxon>
        <taxon>Rutaceae</taxon>
        <taxon>Aurantioideae</taxon>
        <taxon>Citrus</taxon>
    </lineage>
</organism>
<dbReference type="Proteomes" id="UP000829398">
    <property type="component" value="Chromosome 9"/>
</dbReference>
<keyword evidence="2" id="KW-1185">Reference proteome</keyword>